<reference evidence="2" key="1">
    <citation type="submission" date="2016-10" db="EMBL/GenBank/DDBJ databases">
        <authorList>
            <person name="Varghese N."/>
            <person name="Submissions S."/>
        </authorList>
    </citation>
    <scope>NUCLEOTIDE SEQUENCE [LARGE SCALE GENOMIC DNA]</scope>
    <source>
        <strain evidence="2">ATCC 25963</strain>
    </source>
</reference>
<keyword evidence="2" id="KW-1185">Reference proteome</keyword>
<dbReference type="RefSeq" id="WP_096327594.1">
    <property type="nucleotide sequence ID" value="NZ_FOMX01000045.1"/>
</dbReference>
<dbReference type="Proteomes" id="UP000199400">
    <property type="component" value="Unassembled WGS sequence"/>
</dbReference>
<protein>
    <submittedName>
        <fullName evidence="1">Uncharacterized protein</fullName>
    </submittedName>
</protein>
<evidence type="ECO:0000313" key="1">
    <source>
        <dbReference type="EMBL" id="SFF31135.1"/>
    </source>
</evidence>
<dbReference type="AlphaFoldDB" id="A0A1I2HLD6"/>
<evidence type="ECO:0000313" key="2">
    <source>
        <dbReference type="Proteomes" id="UP000199400"/>
    </source>
</evidence>
<organism evidence="1 2">
    <name type="scientific">Nannocystis exedens</name>
    <dbReference type="NCBI Taxonomy" id="54"/>
    <lineage>
        <taxon>Bacteria</taxon>
        <taxon>Pseudomonadati</taxon>
        <taxon>Myxococcota</taxon>
        <taxon>Polyangia</taxon>
        <taxon>Nannocystales</taxon>
        <taxon>Nannocystaceae</taxon>
        <taxon>Nannocystis</taxon>
    </lineage>
</organism>
<accession>A0A1I2HLD6</accession>
<dbReference type="EMBL" id="FOMX01000045">
    <property type="protein sequence ID" value="SFF31135.1"/>
    <property type="molecule type" value="Genomic_DNA"/>
</dbReference>
<proteinExistence type="predicted"/>
<sequence>MAAGRSSSRSEWWFTLATVDPEPVLLLAGVHGLAVLPDDEPDFFAPLTLTHDGSECGQATDCDDPWDPLRVEMSQGGPVVPVTHKTRTDVGDYRVVVNLAGRFRDLHDMADHCNEWTDPVPQDFHMMMIHRGD</sequence>
<name>A0A1I2HLD6_9BACT</name>
<gene>
    <name evidence="1" type="ORF">SAMN02745121_08077</name>
</gene>